<dbReference type="InterPro" id="IPR036855">
    <property type="entry name" value="Znf_CCCH_sf"/>
</dbReference>
<name>A0A0C2WPM4_AMAMK</name>
<evidence type="ECO:0000313" key="8">
    <source>
        <dbReference type="Proteomes" id="UP000054549"/>
    </source>
</evidence>
<protein>
    <recommendedName>
        <fullName evidence="6">C3H1-type domain-containing protein</fullName>
    </recommendedName>
</protein>
<evidence type="ECO:0000256" key="2">
    <source>
        <dbReference type="ARBA" id="ARBA00022771"/>
    </source>
</evidence>
<feature type="domain" description="C3H1-type" evidence="6">
    <location>
        <begin position="53"/>
        <end position="80"/>
    </location>
</feature>
<sequence>MPSQDPHIEVERGRDNDTDRDRDKDREQDNEKSDRVERGSSKQRPSASQKTKDLSHVPCKFFKVGACTAGSSCPFSHNVPEPGHKEACAWFVKGNCKFGHKCALAHVLPGQSMAMDRKNKKAAQAAAATEKGATGSKEGFKDVPGRSIPRRRDGHHNAPAVPHGAIHGGGGASQSGQGRNTPLFSGGATAPTRILRSPSTSARPPINMPLKAPISPSAPAPPLKDTDFASFASLDEMEGVMPEYQDQDRADSDSKDGGEFEQPVSDAVSSSDKVAHSSTKPPSPVPLPTSAPRPSVPLTMTDFGPIGSPPSAARLNGALATRKVPGTLSPGTSPRSNGGAAFLQQRLNQEISLSPPGGRNSQSHLPSSPFSAPGAQSIFLSSSLNTGEPVPSPGFVSGAAGRDNGGVGAFSMGGIASSLNTGMALMRGYDDDFGSKGGRVARGLGVKTSTTEHTSGDDDLEEFIPSSLSDLLTPEEIRRRMSRSGHQTQAQGAPMPTSRLVNAGESLTAGTSVGHRYSRSVPAPSLLGDVKSIWADTASINQRRGTPHMPETEDITGLQVPKPVLNGGGNPVIDELGLSMSMGSSSSLTTHINAGLSPSNASAAFLPGLHHHYLKAKQQAQLALAVGPGSLATAGRQNSGTGPPKGIRTASGPLFPATNAATNPTVGNVGVHTQGGISQTYRTTPSPFDLAQHQHQYHNRPLGGLGQGGTEDPLNHYISSPSTRALQAHAPGQSLPQGLAAGLSRIHALPPLPSLTSPGTSLNTDATHGLTTSGPYEEWKPAASPVPNMLGGTQATSSTTTAGDLVGTIINGPNMNMPRVSYSTVTRVAGATTGGNHTSRPTSTRPGISGGHYQPMSAQPAEDDELFAMDG</sequence>
<dbReference type="Gene3D" id="4.10.1000.10">
    <property type="entry name" value="Zinc finger, CCCH-type"/>
    <property type="match status" value="1"/>
</dbReference>
<evidence type="ECO:0000313" key="7">
    <source>
        <dbReference type="EMBL" id="KIL58208.1"/>
    </source>
</evidence>
<dbReference type="AlphaFoldDB" id="A0A0C2WPM4"/>
<dbReference type="STRING" id="946122.A0A0C2WPM4"/>
<reference evidence="7 8" key="1">
    <citation type="submission" date="2014-04" db="EMBL/GenBank/DDBJ databases">
        <title>Evolutionary Origins and Diversification of the Mycorrhizal Mutualists.</title>
        <authorList>
            <consortium name="DOE Joint Genome Institute"/>
            <consortium name="Mycorrhizal Genomics Consortium"/>
            <person name="Kohler A."/>
            <person name="Kuo A."/>
            <person name="Nagy L.G."/>
            <person name="Floudas D."/>
            <person name="Copeland A."/>
            <person name="Barry K.W."/>
            <person name="Cichocki N."/>
            <person name="Veneault-Fourrey C."/>
            <person name="LaButti K."/>
            <person name="Lindquist E.A."/>
            <person name="Lipzen A."/>
            <person name="Lundell T."/>
            <person name="Morin E."/>
            <person name="Murat C."/>
            <person name="Riley R."/>
            <person name="Ohm R."/>
            <person name="Sun H."/>
            <person name="Tunlid A."/>
            <person name="Henrissat B."/>
            <person name="Grigoriev I.V."/>
            <person name="Hibbett D.S."/>
            <person name="Martin F."/>
        </authorList>
    </citation>
    <scope>NUCLEOTIDE SEQUENCE [LARGE SCALE GENOMIC DNA]</scope>
    <source>
        <strain evidence="7 8">Koide BX008</strain>
    </source>
</reference>
<dbReference type="Proteomes" id="UP000054549">
    <property type="component" value="Unassembled WGS sequence"/>
</dbReference>
<dbReference type="InterPro" id="IPR000571">
    <property type="entry name" value="Znf_CCCH"/>
</dbReference>
<evidence type="ECO:0000256" key="1">
    <source>
        <dbReference type="ARBA" id="ARBA00022723"/>
    </source>
</evidence>
<feature type="compositionally biased region" description="Low complexity" evidence="5">
    <location>
        <begin position="122"/>
        <end position="133"/>
    </location>
</feature>
<feature type="compositionally biased region" description="Pro residues" evidence="5">
    <location>
        <begin position="281"/>
        <end position="295"/>
    </location>
</feature>
<dbReference type="SUPFAM" id="SSF90229">
    <property type="entry name" value="CCCH zinc finger"/>
    <property type="match status" value="1"/>
</dbReference>
<evidence type="ECO:0000256" key="5">
    <source>
        <dbReference type="SAM" id="MobiDB-lite"/>
    </source>
</evidence>
<evidence type="ECO:0000256" key="3">
    <source>
        <dbReference type="ARBA" id="ARBA00022833"/>
    </source>
</evidence>
<keyword evidence="2 4" id="KW-0863">Zinc-finger</keyword>
<feature type="zinc finger region" description="C3H1-type" evidence="4">
    <location>
        <begin position="53"/>
        <end position="80"/>
    </location>
</feature>
<dbReference type="OrthoDB" id="411372at2759"/>
<dbReference type="HOGENOM" id="CLU_012195_0_0_1"/>
<organism evidence="7 8">
    <name type="scientific">Amanita muscaria (strain Koide BX008)</name>
    <dbReference type="NCBI Taxonomy" id="946122"/>
    <lineage>
        <taxon>Eukaryota</taxon>
        <taxon>Fungi</taxon>
        <taxon>Dikarya</taxon>
        <taxon>Basidiomycota</taxon>
        <taxon>Agaricomycotina</taxon>
        <taxon>Agaricomycetes</taxon>
        <taxon>Agaricomycetidae</taxon>
        <taxon>Agaricales</taxon>
        <taxon>Pluteineae</taxon>
        <taxon>Amanitaceae</taxon>
        <taxon>Amanita</taxon>
    </lineage>
</organism>
<proteinExistence type="predicted"/>
<feature type="region of interest" description="Disordered" evidence="5">
    <location>
        <begin position="633"/>
        <end position="652"/>
    </location>
</feature>
<accession>A0A0C2WPM4</accession>
<dbReference type="InterPro" id="IPR045072">
    <property type="entry name" value="MKRN-like"/>
</dbReference>
<feature type="compositionally biased region" description="Basic and acidic residues" evidence="5">
    <location>
        <begin position="246"/>
        <end position="258"/>
    </location>
</feature>
<feature type="region of interest" description="Disordered" evidence="5">
    <location>
        <begin position="1"/>
        <end position="53"/>
    </location>
</feature>
<dbReference type="GO" id="GO:0008270">
    <property type="term" value="F:zinc ion binding"/>
    <property type="evidence" value="ECO:0007669"/>
    <property type="project" value="UniProtKB-KW"/>
</dbReference>
<dbReference type="PANTHER" id="PTHR11224:SF10">
    <property type="entry name" value="IP09428P-RELATED"/>
    <property type="match status" value="1"/>
</dbReference>
<feature type="region of interest" description="Disordered" evidence="5">
    <location>
        <begin position="351"/>
        <end position="374"/>
    </location>
</feature>
<dbReference type="GO" id="GO:0000209">
    <property type="term" value="P:protein polyubiquitination"/>
    <property type="evidence" value="ECO:0007669"/>
    <property type="project" value="InterPro"/>
</dbReference>
<feature type="region of interest" description="Disordered" evidence="5">
    <location>
        <begin position="245"/>
        <end position="313"/>
    </location>
</feature>
<evidence type="ECO:0000256" key="4">
    <source>
        <dbReference type="PROSITE-ProRule" id="PRU00723"/>
    </source>
</evidence>
<feature type="compositionally biased region" description="Basic and acidic residues" evidence="5">
    <location>
        <begin position="1"/>
        <end position="40"/>
    </location>
</feature>
<dbReference type="PROSITE" id="PS50103">
    <property type="entry name" value="ZF_C3H1"/>
    <property type="match status" value="2"/>
</dbReference>
<feature type="region of interest" description="Disordered" evidence="5">
    <location>
        <begin position="119"/>
        <end position="226"/>
    </location>
</feature>
<evidence type="ECO:0000259" key="6">
    <source>
        <dbReference type="PROSITE" id="PS50103"/>
    </source>
</evidence>
<feature type="compositionally biased region" description="Polar residues" evidence="5">
    <location>
        <begin position="359"/>
        <end position="370"/>
    </location>
</feature>
<dbReference type="PANTHER" id="PTHR11224">
    <property type="entry name" value="MAKORIN-RELATED"/>
    <property type="match status" value="1"/>
</dbReference>
<dbReference type="InParanoid" id="A0A0C2WPM4"/>
<feature type="region of interest" description="Disordered" evidence="5">
    <location>
        <begin position="440"/>
        <end position="472"/>
    </location>
</feature>
<dbReference type="GO" id="GO:0061630">
    <property type="term" value="F:ubiquitin protein ligase activity"/>
    <property type="evidence" value="ECO:0007669"/>
    <property type="project" value="InterPro"/>
</dbReference>
<feature type="compositionally biased region" description="Low complexity" evidence="5">
    <location>
        <begin position="264"/>
        <end position="280"/>
    </location>
</feature>
<keyword evidence="3 4" id="KW-0862">Zinc</keyword>
<feature type="region of interest" description="Disordered" evidence="5">
    <location>
        <begin position="830"/>
        <end position="871"/>
    </location>
</feature>
<dbReference type="EMBL" id="KN818344">
    <property type="protein sequence ID" value="KIL58208.1"/>
    <property type="molecule type" value="Genomic_DNA"/>
</dbReference>
<keyword evidence="1 4" id="KW-0479">Metal-binding</keyword>
<dbReference type="Pfam" id="PF14608">
    <property type="entry name" value="zf-CCCH_2"/>
    <property type="match status" value="1"/>
</dbReference>
<keyword evidence="8" id="KW-1185">Reference proteome</keyword>
<feature type="domain" description="C3H1-type" evidence="6">
    <location>
        <begin position="82"/>
        <end position="109"/>
    </location>
</feature>
<feature type="compositionally biased region" description="Polar residues" evidence="5">
    <location>
        <begin position="836"/>
        <end position="846"/>
    </location>
</feature>
<dbReference type="Pfam" id="PF00642">
    <property type="entry name" value="zf-CCCH"/>
    <property type="match status" value="1"/>
</dbReference>
<feature type="zinc finger region" description="C3H1-type" evidence="4">
    <location>
        <begin position="82"/>
        <end position="109"/>
    </location>
</feature>
<feature type="compositionally biased region" description="Acidic residues" evidence="5">
    <location>
        <begin position="861"/>
        <end position="871"/>
    </location>
</feature>
<gene>
    <name evidence="7" type="ORF">M378DRAFT_170851</name>
</gene>
<dbReference type="SMART" id="SM00356">
    <property type="entry name" value="ZnF_C3H1"/>
    <property type="match status" value="2"/>
</dbReference>